<proteinExistence type="predicted"/>
<dbReference type="AlphaFoldDB" id="A0A5V8WML1"/>
<organism evidence="2">
    <name type="scientific">Salmonella enterica subsp. enterica serovar Nima</name>
    <dbReference type="NCBI Taxonomy" id="940233"/>
    <lineage>
        <taxon>Bacteria</taxon>
        <taxon>Pseudomonadati</taxon>
        <taxon>Pseudomonadota</taxon>
        <taxon>Gammaproteobacteria</taxon>
        <taxon>Enterobacterales</taxon>
        <taxon>Enterobacteriaceae</taxon>
        <taxon>Salmonella</taxon>
    </lineage>
</organism>
<feature type="signal peptide" evidence="1">
    <location>
        <begin position="1"/>
        <end position="19"/>
    </location>
</feature>
<comment type="caution">
    <text evidence="2">The sequence shown here is derived from an EMBL/GenBank/DDBJ whole genome shotgun (WGS) entry which is preliminary data.</text>
</comment>
<accession>A0A5V8WML1</accession>
<evidence type="ECO:0000313" key="2">
    <source>
        <dbReference type="EMBL" id="EBV4572145.1"/>
    </source>
</evidence>
<name>A0A5V8WML1_SALET</name>
<evidence type="ECO:0000256" key="1">
    <source>
        <dbReference type="SAM" id="SignalP"/>
    </source>
</evidence>
<feature type="chain" id="PRO_5024928872" evidence="1">
    <location>
        <begin position="20"/>
        <end position="91"/>
    </location>
</feature>
<protein>
    <submittedName>
        <fullName evidence="2">Uncharacterized protein</fullName>
    </submittedName>
</protein>
<keyword evidence="1" id="KW-0732">Signal</keyword>
<reference evidence="2" key="1">
    <citation type="submission" date="2018-06" db="EMBL/GenBank/DDBJ databases">
        <authorList>
            <person name="Ashton P.M."/>
            <person name="Dallman T."/>
            <person name="Nair S."/>
            <person name="De Pinna E."/>
            <person name="Peters T."/>
            <person name="Grant K."/>
        </authorList>
    </citation>
    <scope>NUCLEOTIDE SEQUENCE</scope>
    <source>
        <strain evidence="2">45256</strain>
    </source>
</reference>
<gene>
    <name evidence="2" type="ORF">DOW48_24690</name>
</gene>
<dbReference type="EMBL" id="AAHFHJ010000061">
    <property type="protein sequence ID" value="EBV4572145.1"/>
    <property type="molecule type" value="Genomic_DNA"/>
</dbReference>
<sequence length="91" mass="10389">MVRLFFVLFSGALVFAANADTRLYLQEKSRSTSEAVISSVSSSQKLRDKKLRLQLQIDELRVKIGGTMDPQKKVELQQKMDSLVKQMQSIR</sequence>